<sequence>MYELYGKTKSEIQTAGCQAQKTLDDIVSSLEMVSKSLSLTRKKSTNAYGYTIVAIQKTKQLEKEIDNLMSISLTLEALMSKYYDEVDYLENLAEHSE</sequence>
<evidence type="ECO:0000313" key="1">
    <source>
        <dbReference type="EMBL" id="MBU5491337.1"/>
    </source>
</evidence>
<evidence type="ECO:0000313" key="2">
    <source>
        <dbReference type="Proteomes" id="UP000783588"/>
    </source>
</evidence>
<accession>A0ABS6EUU0</accession>
<dbReference type="EMBL" id="JAHLQI010000007">
    <property type="protein sequence ID" value="MBU5491337.1"/>
    <property type="molecule type" value="Genomic_DNA"/>
</dbReference>
<protein>
    <recommendedName>
        <fullName evidence="3">LXG domain-containing protein</fullName>
    </recommendedName>
</protein>
<evidence type="ECO:0008006" key="3">
    <source>
        <dbReference type="Google" id="ProtNLM"/>
    </source>
</evidence>
<organism evidence="1 2">
    <name type="scientific">Butyricicoccus intestinisimiae</name>
    <dbReference type="NCBI Taxonomy" id="2841509"/>
    <lineage>
        <taxon>Bacteria</taxon>
        <taxon>Bacillati</taxon>
        <taxon>Bacillota</taxon>
        <taxon>Clostridia</taxon>
        <taxon>Eubacteriales</taxon>
        <taxon>Butyricicoccaceae</taxon>
        <taxon>Butyricicoccus</taxon>
    </lineage>
</organism>
<dbReference type="RefSeq" id="WP_216471049.1">
    <property type="nucleotide sequence ID" value="NZ_JAHLQI010000007.1"/>
</dbReference>
<comment type="caution">
    <text evidence="1">The sequence shown here is derived from an EMBL/GenBank/DDBJ whole genome shotgun (WGS) entry which is preliminary data.</text>
</comment>
<name>A0ABS6EUU0_9FIRM</name>
<keyword evidence="2" id="KW-1185">Reference proteome</keyword>
<dbReference type="Proteomes" id="UP000783588">
    <property type="component" value="Unassembled WGS sequence"/>
</dbReference>
<proteinExistence type="predicted"/>
<gene>
    <name evidence="1" type="ORF">KQI75_12030</name>
</gene>
<reference evidence="1 2" key="1">
    <citation type="submission" date="2021-06" db="EMBL/GenBank/DDBJ databases">
        <authorList>
            <person name="Sun Q."/>
            <person name="Li D."/>
        </authorList>
    </citation>
    <scope>NUCLEOTIDE SEQUENCE [LARGE SCALE GENOMIC DNA]</scope>
    <source>
        <strain evidence="1 2">MSJd-7</strain>
    </source>
</reference>